<feature type="compositionally biased region" description="Polar residues" evidence="1">
    <location>
        <begin position="1"/>
        <end position="12"/>
    </location>
</feature>
<sequence>MLSKSTNNCSKQRQQDHQTSKTVIGKMKRKEKDLNDIQIQSRSQQFVFQI</sequence>
<organism evidence="2">
    <name type="scientific">Rhizophora mucronata</name>
    <name type="common">Asiatic mangrove</name>
    <dbReference type="NCBI Taxonomy" id="61149"/>
    <lineage>
        <taxon>Eukaryota</taxon>
        <taxon>Viridiplantae</taxon>
        <taxon>Streptophyta</taxon>
        <taxon>Embryophyta</taxon>
        <taxon>Tracheophyta</taxon>
        <taxon>Spermatophyta</taxon>
        <taxon>Magnoliopsida</taxon>
        <taxon>eudicotyledons</taxon>
        <taxon>Gunneridae</taxon>
        <taxon>Pentapetalae</taxon>
        <taxon>rosids</taxon>
        <taxon>fabids</taxon>
        <taxon>Malpighiales</taxon>
        <taxon>Rhizophoraceae</taxon>
        <taxon>Rhizophora</taxon>
    </lineage>
</organism>
<accession>A0A2P2JDZ9</accession>
<evidence type="ECO:0000313" key="2">
    <source>
        <dbReference type="EMBL" id="MBW91695.1"/>
    </source>
</evidence>
<reference evidence="2" key="1">
    <citation type="submission" date="2018-02" db="EMBL/GenBank/DDBJ databases">
        <title>Rhizophora mucronata_Transcriptome.</title>
        <authorList>
            <person name="Meera S.P."/>
            <person name="Sreeshan A."/>
            <person name="Augustine A."/>
        </authorList>
    </citation>
    <scope>NUCLEOTIDE SEQUENCE</scope>
    <source>
        <tissue evidence="2">Leaf</tissue>
    </source>
</reference>
<dbReference type="AlphaFoldDB" id="A0A2P2JDZ9"/>
<name>A0A2P2JDZ9_RHIMU</name>
<evidence type="ECO:0000256" key="1">
    <source>
        <dbReference type="SAM" id="MobiDB-lite"/>
    </source>
</evidence>
<proteinExistence type="predicted"/>
<feature type="region of interest" description="Disordered" evidence="1">
    <location>
        <begin position="1"/>
        <end position="37"/>
    </location>
</feature>
<protein>
    <submittedName>
        <fullName evidence="2">Uncharacterized protein</fullName>
    </submittedName>
</protein>
<dbReference type="EMBL" id="GGEC01011212">
    <property type="protein sequence ID" value="MBW91695.1"/>
    <property type="molecule type" value="Transcribed_RNA"/>
</dbReference>